<dbReference type="EMBL" id="SRMF01000001">
    <property type="protein sequence ID" value="TGG95302.1"/>
    <property type="molecule type" value="Genomic_DNA"/>
</dbReference>
<organism evidence="1 2">
    <name type="scientific">Natronospirillum operosum</name>
    <dbReference type="NCBI Taxonomy" id="2759953"/>
    <lineage>
        <taxon>Bacteria</taxon>
        <taxon>Pseudomonadati</taxon>
        <taxon>Pseudomonadota</taxon>
        <taxon>Gammaproteobacteria</taxon>
        <taxon>Oceanospirillales</taxon>
        <taxon>Natronospirillaceae</taxon>
        <taxon>Natronospirillum</taxon>
    </lineage>
</organism>
<name>A0A4Z0WAX9_9GAMM</name>
<dbReference type="Proteomes" id="UP000297475">
    <property type="component" value="Unassembled WGS sequence"/>
</dbReference>
<protein>
    <recommendedName>
        <fullName evidence="3">TRAP transporter TatT component family protein</fullName>
    </recommendedName>
</protein>
<comment type="caution">
    <text evidence="1">The sequence shown here is derived from an EMBL/GenBank/DDBJ whole genome shotgun (WGS) entry which is preliminary data.</text>
</comment>
<sequence>MVRQLLLITAVSLLLTGCATFRIPSNLAAEILSSDDLELVGQALPTYLLTMDGLVRTYPRNVRVLSTAAELNSAYAGVFVDTEERQKRYSSKAMDLASQAACRDISELCDIREQRVTAAERTIDGLDRDSHAPTLYLLGSIWAGYIQAHSDDWNIVAQLPKAQRLLEQQVRIKPGYNHAMGELYLAVIASILPPSLGGQPEVARQYFEQAIERSEGRNLIVKVYYAQAYARITFDRELHDQLLQEVLAADPREGQLTLQNTWAQQLARELLASGEDYFF</sequence>
<dbReference type="RefSeq" id="WP_135480860.1">
    <property type="nucleotide sequence ID" value="NZ_SRMF01000001.1"/>
</dbReference>
<reference evidence="1 2" key="1">
    <citation type="submission" date="2019-04" db="EMBL/GenBank/DDBJ databases">
        <title>Natronospirillum operosus gen. nov., sp. nov., a haloalkaliphilic satellite isolated from decaying biomass of laboratory culture of cyanobacterium Geitlerinema sp. and proposal of Natronospirillaceae fam. nov. and Saccharospirillaceae fam. nov.</title>
        <authorList>
            <person name="Kevbrin V."/>
            <person name="Boltyanskaya Y."/>
            <person name="Koziaeva V."/>
            <person name="Grouzdev D.S."/>
            <person name="Park M."/>
            <person name="Cho J."/>
        </authorList>
    </citation>
    <scope>NUCLEOTIDE SEQUENCE [LARGE SCALE GENOMIC DNA]</scope>
    <source>
        <strain evidence="1 2">G-116</strain>
    </source>
</reference>
<dbReference type="Gene3D" id="1.25.40.920">
    <property type="entry name" value="TRAP transporter T-component"/>
    <property type="match status" value="1"/>
</dbReference>
<dbReference type="InterPro" id="IPR031823">
    <property type="entry name" value="TatT"/>
</dbReference>
<dbReference type="AlphaFoldDB" id="A0A4Z0WAX9"/>
<proteinExistence type="predicted"/>
<keyword evidence="2" id="KW-1185">Reference proteome</keyword>
<dbReference type="OrthoDB" id="5290315at2"/>
<evidence type="ECO:0008006" key="3">
    <source>
        <dbReference type="Google" id="ProtNLM"/>
    </source>
</evidence>
<dbReference type="PROSITE" id="PS51257">
    <property type="entry name" value="PROKAR_LIPOPROTEIN"/>
    <property type="match status" value="1"/>
</dbReference>
<accession>A0A4Z0WAX9</accession>
<gene>
    <name evidence="1" type="ORF">E4656_02450</name>
</gene>
<evidence type="ECO:0000313" key="2">
    <source>
        <dbReference type="Proteomes" id="UP000297475"/>
    </source>
</evidence>
<dbReference type="Pfam" id="PF16811">
    <property type="entry name" value="TAtT"/>
    <property type="match status" value="1"/>
</dbReference>
<evidence type="ECO:0000313" key="1">
    <source>
        <dbReference type="EMBL" id="TGG95302.1"/>
    </source>
</evidence>
<dbReference type="InterPro" id="IPR038537">
    <property type="entry name" value="TatT_sf"/>
</dbReference>